<proteinExistence type="predicted"/>
<keyword evidence="5" id="KW-0067">ATP-binding</keyword>
<dbReference type="InterPro" id="IPR009001">
    <property type="entry name" value="Transl_elong_EF1A/Init_IF2_C"/>
</dbReference>
<organism evidence="8 9">
    <name type="scientific">Capnocytophaga ochracea F0287</name>
    <dbReference type="NCBI Taxonomy" id="873517"/>
    <lineage>
        <taxon>Bacteria</taxon>
        <taxon>Pseudomonadati</taxon>
        <taxon>Bacteroidota</taxon>
        <taxon>Flavobacteriia</taxon>
        <taxon>Flavobacteriales</taxon>
        <taxon>Flavobacteriaceae</taxon>
        <taxon>Capnocytophaga</taxon>
    </lineage>
</organism>
<dbReference type="CDD" id="cd04095">
    <property type="entry name" value="CysN_NoDQ_III"/>
    <property type="match status" value="1"/>
</dbReference>
<protein>
    <recommendedName>
        <fullName evidence="1">sulfate adenylyltransferase</fullName>
        <ecNumber evidence="1">2.7.7.4</ecNumber>
    </recommendedName>
</protein>
<dbReference type="GO" id="GO:0005525">
    <property type="term" value="F:GTP binding"/>
    <property type="evidence" value="ECO:0007669"/>
    <property type="project" value="UniProtKB-KW"/>
</dbReference>
<evidence type="ECO:0000313" key="8">
    <source>
        <dbReference type="EMBL" id="EFS98645.1"/>
    </source>
</evidence>
<dbReference type="FunFam" id="3.40.50.300:FF:000119">
    <property type="entry name" value="Sulfate adenylyltransferase subunit 1"/>
    <property type="match status" value="1"/>
</dbReference>
<dbReference type="SUPFAM" id="SSF50447">
    <property type="entry name" value="Translation proteins"/>
    <property type="match status" value="1"/>
</dbReference>
<dbReference type="Pfam" id="PF00009">
    <property type="entry name" value="GTP_EFTU"/>
    <property type="match status" value="1"/>
</dbReference>
<dbReference type="InterPro" id="IPR031157">
    <property type="entry name" value="G_TR_CS"/>
</dbReference>
<dbReference type="InterPro" id="IPR050100">
    <property type="entry name" value="TRAFAC_GTPase_members"/>
</dbReference>
<dbReference type="HOGENOM" id="CLU_007265_5_2_10"/>
<dbReference type="Gene3D" id="3.40.50.300">
    <property type="entry name" value="P-loop containing nucleotide triphosphate hydrolases"/>
    <property type="match status" value="1"/>
</dbReference>
<dbReference type="NCBIfam" id="TIGR02034">
    <property type="entry name" value="CysN"/>
    <property type="match status" value="1"/>
</dbReference>
<dbReference type="AlphaFoldDB" id="E4MNU2"/>
<comment type="caution">
    <text evidence="8">The sequence shown here is derived from an EMBL/GenBank/DDBJ whole genome shotgun (WGS) entry which is preliminary data.</text>
</comment>
<dbReference type="GO" id="GO:0003924">
    <property type="term" value="F:GTPase activity"/>
    <property type="evidence" value="ECO:0007669"/>
    <property type="project" value="InterPro"/>
</dbReference>
<evidence type="ECO:0000256" key="6">
    <source>
        <dbReference type="ARBA" id="ARBA00023134"/>
    </source>
</evidence>
<dbReference type="InterPro" id="IPR044139">
    <property type="entry name" value="CysN_NoDQ_III"/>
</dbReference>
<evidence type="ECO:0000256" key="2">
    <source>
        <dbReference type="ARBA" id="ARBA00022679"/>
    </source>
</evidence>
<evidence type="ECO:0000256" key="1">
    <source>
        <dbReference type="ARBA" id="ARBA00012391"/>
    </source>
</evidence>
<dbReference type="InterPro" id="IPR054696">
    <property type="entry name" value="GTP-eEF1A_C"/>
</dbReference>
<sequence length="418" mass="46873">MNILRFITAGSVDDGKSTLIGRLLYDSKSILADQLEALEQQSKNKNDDGIDLAIITDGLRAEREQGITIDVAYRYFATPKRKFIIADAPGHTQYTRNMITGASNSELIIILVDARNGVTEQTRRHSIIASLLNIPEVVVAVNKMDLVDYNEEVFNNIKQEYEEIAKRLGLKSVHYFPISAFVGDNIVNTTEAMPWYKGNSLLDFLETVEISKDNYDQPRFQVQYVIRPQTEALHDYRGYAGEVISGTYRKGDAIIVEPEGITTKLSKIEYNGEEVAEVKAGDPVVLHIEDDIDISRGDYFAKQGAELQQGQDIEAIVCWMDKRELREGNKYLLQQRSKLVKAIVKEIEYKIDVNTLNQTEGVESVKLNEIAKIRLKTASPLVYDTFQSNPPMGSAILIDETSNATVGAVMIDANNKIL</sequence>
<feature type="domain" description="Tr-type G" evidence="7">
    <location>
        <begin position="1"/>
        <end position="212"/>
    </location>
</feature>
<dbReference type="SUPFAM" id="SSF52540">
    <property type="entry name" value="P-loop containing nucleoside triphosphate hydrolases"/>
    <property type="match status" value="1"/>
</dbReference>
<name>E4MNU2_CAPOC</name>
<dbReference type="Pfam" id="PF22594">
    <property type="entry name" value="GTP-eEF1A_C"/>
    <property type="match status" value="1"/>
</dbReference>
<dbReference type="PRINTS" id="PR00315">
    <property type="entry name" value="ELONGATNFCT"/>
</dbReference>
<dbReference type="NCBIfam" id="TIGR00231">
    <property type="entry name" value="small_GTP"/>
    <property type="match status" value="1"/>
</dbReference>
<evidence type="ECO:0000313" key="9">
    <source>
        <dbReference type="Proteomes" id="UP000005391"/>
    </source>
</evidence>
<gene>
    <name evidence="8" type="primary">cysN</name>
    <name evidence="8" type="ORF">HMPREF1977_0052</name>
</gene>
<keyword evidence="2 8" id="KW-0808">Transferase</keyword>
<dbReference type="InterPro" id="IPR009000">
    <property type="entry name" value="Transl_B-barrel_sf"/>
</dbReference>
<dbReference type="InterPro" id="IPR011779">
    <property type="entry name" value="SO4_adenylTrfase_lsu"/>
</dbReference>
<dbReference type="Proteomes" id="UP000005391">
    <property type="component" value="Unassembled WGS sequence"/>
</dbReference>
<keyword evidence="4" id="KW-0547">Nucleotide-binding</keyword>
<keyword evidence="3 8" id="KW-0548">Nucleotidyltransferase</keyword>
<dbReference type="PANTHER" id="PTHR23115">
    <property type="entry name" value="TRANSLATION FACTOR"/>
    <property type="match status" value="1"/>
</dbReference>
<dbReference type="GO" id="GO:0005524">
    <property type="term" value="F:ATP binding"/>
    <property type="evidence" value="ECO:0007669"/>
    <property type="project" value="UniProtKB-KW"/>
</dbReference>
<dbReference type="EC" id="2.7.7.4" evidence="1"/>
<dbReference type="EMBL" id="AEOH01000002">
    <property type="protein sequence ID" value="EFS98645.1"/>
    <property type="molecule type" value="Genomic_DNA"/>
</dbReference>
<evidence type="ECO:0000256" key="3">
    <source>
        <dbReference type="ARBA" id="ARBA00022695"/>
    </source>
</evidence>
<evidence type="ECO:0000256" key="5">
    <source>
        <dbReference type="ARBA" id="ARBA00022840"/>
    </source>
</evidence>
<reference evidence="8 9" key="1">
    <citation type="submission" date="2010-10" db="EMBL/GenBank/DDBJ databases">
        <authorList>
            <person name="Muzny D."/>
            <person name="Qin X."/>
            <person name="Deng J."/>
            <person name="Jiang H."/>
            <person name="Liu Y."/>
            <person name="Qu J."/>
            <person name="Song X.-Z."/>
            <person name="Zhang L."/>
            <person name="Thornton R."/>
            <person name="Coyle M."/>
            <person name="Francisco L."/>
            <person name="Jackson L."/>
            <person name="Javaid M."/>
            <person name="Korchina V."/>
            <person name="Kovar C."/>
            <person name="Mata R."/>
            <person name="Mathew T."/>
            <person name="Ngo R."/>
            <person name="Nguyen L."/>
            <person name="Nguyen N."/>
            <person name="Okwuonu G."/>
            <person name="Ongeri F."/>
            <person name="Pham C."/>
            <person name="Simmons D."/>
            <person name="Wilczek-Boney K."/>
            <person name="Hale W."/>
            <person name="Jakkamsetti A."/>
            <person name="Pham P."/>
            <person name="Ruth R."/>
            <person name="San Lucas F."/>
            <person name="Warren J."/>
            <person name="Zhang J."/>
            <person name="Zhao Z."/>
            <person name="Zhou C."/>
            <person name="Zhu D."/>
            <person name="Lee S."/>
            <person name="Bess C."/>
            <person name="Blankenburg K."/>
            <person name="Forbes L."/>
            <person name="Fu Q."/>
            <person name="Gubbala S."/>
            <person name="Hirani K."/>
            <person name="Jayaseelan J.C."/>
            <person name="Lara F."/>
            <person name="Munidasa M."/>
            <person name="Palculict T."/>
            <person name="Patil S."/>
            <person name="Pu L.-L."/>
            <person name="Saada N."/>
            <person name="Tang L."/>
            <person name="Weissenberger G."/>
            <person name="Zhu Y."/>
            <person name="Hemphill L."/>
            <person name="Shang Y."/>
            <person name="Youmans B."/>
            <person name="Ayvaz T."/>
            <person name="Ross M."/>
            <person name="Santibanez J."/>
            <person name="Aqrawi P."/>
            <person name="Gross S."/>
            <person name="Joshi V."/>
            <person name="Fowler G."/>
            <person name="Nazareth L."/>
            <person name="Reid J."/>
            <person name="Worley K."/>
            <person name="Petrosino J."/>
            <person name="Highlander S."/>
            <person name="Gibbs R."/>
        </authorList>
    </citation>
    <scope>NUCLEOTIDE SEQUENCE [LARGE SCALE GENOMIC DNA]</scope>
    <source>
        <strain evidence="8 9">F0287</strain>
    </source>
</reference>
<dbReference type="InterPro" id="IPR000795">
    <property type="entry name" value="T_Tr_GTP-bd_dom"/>
</dbReference>
<dbReference type="SUPFAM" id="SSF50465">
    <property type="entry name" value="EF-Tu/eEF-1alpha/eIF2-gamma C-terminal domain"/>
    <property type="match status" value="1"/>
</dbReference>
<dbReference type="InterPro" id="IPR005225">
    <property type="entry name" value="Small_GTP-bd"/>
</dbReference>
<dbReference type="GO" id="GO:0006790">
    <property type="term" value="P:sulfur compound metabolic process"/>
    <property type="evidence" value="ECO:0007669"/>
    <property type="project" value="InterPro"/>
</dbReference>
<dbReference type="PROSITE" id="PS00301">
    <property type="entry name" value="G_TR_1"/>
    <property type="match status" value="1"/>
</dbReference>
<evidence type="ECO:0000256" key="4">
    <source>
        <dbReference type="ARBA" id="ARBA00022741"/>
    </source>
</evidence>
<accession>E4MNU2</accession>
<evidence type="ECO:0000259" key="7">
    <source>
        <dbReference type="PROSITE" id="PS51722"/>
    </source>
</evidence>
<dbReference type="RefSeq" id="WP_002670936.1">
    <property type="nucleotide sequence ID" value="NZ_GL573160.1"/>
</dbReference>
<dbReference type="CDD" id="cd04166">
    <property type="entry name" value="CysN_ATPS"/>
    <property type="match status" value="1"/>
</dbReference>
<dbReference type="InterPro" id="IPR027417">
    <property type="entry name" value="P-loop_NTPase"/>
</dbReference>
<dbReference type="PROSITE" id="PS51722">
    <property type="entry name" value="G_TR_2"/>
    <property type="match status" value="1"/>
</dbReference>
<dbReference type="GO" id="GO:0004781">
    <property type="term" value="F:sulfate adenylyltransferase (ATP) activity"/>
    <property type="evidence" value="ECO:0007669"/>
    <property type="project" value="UniProtKB-EC"/>
</dbReference>
<keyword evidence="6" id="KW-0342">GTP-binding</keyword>
<dbReference type="InterPro" id="IPR041757">
    <property type="entry name" value="CysN_GTP-bd"/>
</dbReference>
<dbReference type="eggNOG" id="COG2895">
    <property type="taxonomic scope" value="Bacteria"/>
</dbReference>
<dbReference type="Gene3D" id="2.40.30.10">
    <property type="entry name" value="Translation factors"/>
    <property type="match status" value="2"/>
</dbReference>